<dbReference type="AlphaFoldDB" id="A0A4C2ENT1"/>
<dbReference type="Proteomes" id="UP000304382">
    <property type="component" value="Unassembled WGS sequence"/>
</dbReference>
<name>A0A4C2ENT1_9EURY</name>
<keyword evidence="1" id="KW-0812">Transmembrane</keyword>
<protein>
    <submittedName>
        <fullName evidence="2">Uncharacterized protein</fullName>
    </submittedName>
</protein>
<keyword evidence="3" id="KW-1185">Reference proteome</keyword>
<gene>
    <name evidence="2" type="ORF">Harman_42030</name>
</gene>
<keyword evidence="1" id="KW-1133">Transmembrane helix</keyword>
<keyword evidence="1" id="KW-0472">Membrane</keyword>
<reference evidence="2 3" key="1">
    <citation type="submission" date="2019-02" db="EMBL/GenBank/DDBJ databases">
        <title>Haloarcula mannanilyticum sp. nov., a mannan degrading haloarchaeon isolated from commercial salt.</title>
        <authorList>
            <person name="Enomoto S."/>
            <person name="Shimane Y."/>
            <person name="Kamekura M."/>
            <person name="Ito T."/>
            <person name="Moriya O."/>
            <person name="Ihara K."/>
            <person name="Takahashi-Ando N."/>
            <person name="Fukushima Y."/>
            <person name="Yoshida Y."/>
            <person name="Usama R."/>
            <person name="Takai K."/>
            <person name="Minegishi H."/>
        </authorList>
    </citation>
    <scope>NUCLEOTIDE SEQUENCE [LARGE SCALE GENOMIC DNA]</scope>
    <source>
        <strain evidence="2 3">MD130-1</strain>
    </source>
</reference>
<feature type="transmembrane region" description="Helical" evidence="1">
    <location>
        <begin position="20"/>
        <end position="39"/>
    </location>
</feature>
<organism evidence="2 3">
    <name type="scientific">Haloarcula mannanilytica</name>
    <dbReference type="NCBI Taxonomy" id="2509225"/>
    <lineage>
        <taxon>Archaea</taxon>
        <taxon>Methanobacteriati</taxon>
        <taxon>Methanobacteriota</taxon>
        <taxon>Stenosarchaea group</taxon>
        <taxon>Halobacteria</taxon>
        <taxon>Halobacteriales</taxon>
        <taxon>Haloarculaceae</taxon>
        <taxon>Haloarcula</taxon>
    </lineage>
</organism>
<evidence type="ECO:0000313" key="2">
    <source>
        <dbReference type="EMBL" id="GCF16268.1"/>
    </source>
</evidence>
<evidence type="ECO:0000256" key="1">
    <source>
        <dbReference type="SAM" id="Phobius"/>
    </source>
</evidence>
<comment type="caution">
    <text evidence="2">The sequence shown here is derived from an EMBL/GenBank/DDBJ whole genome shotgun (WGS) entry which is preliminary data.</text>
</comment>
<accession>A0A4C2ENT1</accession>
<proteinExistence type="predicted"/>
<sequence length="46" mass="4877">MSTDTDVDATFILMAVPAQIQGLLHLIAIAAAVALADWFNSEDTSK</sequence>
<dbReference type="EMBL" id="BIXZ01000025">
    <property type="protein sequence ID" value="GCF16268.1"/>
    <property type="molecule type" value="Genomic_DNA"/>
</dbReference>
<evidence type="ECO:0000313" key="3">
    <source>
        <dbReference type="Proteomes" id="UP000304382"/>
    </source>
</evidence>